<organism evidence="2 3">
    <name type="scientific">Jeotgalibacillus haloalkalitolerans</name>
    <dbReference type="NCBI Taxonomy" id="3104292"/>
    <lineage>
        <taxon>Bacteria</taxon>
        <taxon>Bacillati</taxon>
        <taxon>Bacillota</taxon>
        <taxon>Bacilli</taxon>
        <taxon>Bacillales</taxon>
        <taxon>Caryophanaceae</taxon>
        <taxon>Jeotgalibacillus</taxon>
    </lineage>
</organism>
<dbReference type="PROSITE" id="PS51257">
    <property type="entry name" value="PROKAR_LIPOPROTEIN"/>
    <property type="match status" value="1"/>
</dbReference>
<gene>
    <name evidence="2" type="ORF">UFB30_10265</name>
</gene>
<evidence type="ECO:0000256" key="1">
    <source>
        <dbReference type="SAM" id="SignalP"/>
    </source>
</evidence>
<feature type="chain" id="PRO_5045175781" description="PepSY domain-containing protein" evidence="1">
    <location>
        <begin position="21"/>
        <end position="111"/>
    </location>
</feature>
<evidence type="ECO:0000313" key="3">
    <source>
        <dbReference type="Proteomes" id="UP001292084"/>
    </source>
</evidence>
<keyword evidence="1" id="KW-0732">Signal</keyword>
<name>A0ABU5KMY5_9BACL</name>
<proteinExistence type="predicted"/>
<accession>A0ABU5KMY5</accession>
<evidence type="ECO:0008006" key="4">
    <source>
        <dbReference type="Google" id="ProtNLM"/>
    </source>
</evidence>
<dbReference type="EMBL" id="JAXQNN010000003">
    <property type="protein sequence ID" value="MDZ5712609.1"/>
    <property type="molecule type" value="Genomic_DNA"/>
</dbReference>
<feature type="signal peptide" evidence="1">
    <location>
        <begin position="1"/>
        <end position="20"/>
    </location>
</feature>
<evidence type="ECO:0000313" key="2">
    <source>
        <dbReference type="EMBL" id="MDZ5712609.1"/>
    </source>
</evidence>
<dbReference type="Proteomes" id="UP001292084">
    <property type="component" value="Unassembled WGS sequence"/>
</dbReference>
<reference evidence="2 3" key="1">
    <citation type="submission" date="2023-12" db="EMBL/GenBank/DDBJ databases">
        <title>Jeotgalibacillus haloalkaliphilus sp. nov., a novel salt-tolerant bacteria, isolated from the estuary of the Fenhe River into the Yellow River.</title>
        <authorList>
            <person name="Li Y."/>
        </authorList>
    </citation>
    <scope>NUCLEOTIDE SEQUENCE [LARGE SCALE GENOMIC DNA]</scope>
    <source>
        <strain evidence="2 3">HH7-29</strain>
    </source>
</reference>
<keyword evidence="3" id="KW-1185">Reference proteome</keyword>
<sequence length="111" mass="12890">MKRSFILLSGMLMMTAILFGCNNSTSNGEIDSDDTLSDQYAEEENILSKDDAEALVYNQLNDEEKEKLTIDYYKEEGTKYFIRVYEEVNGKEKVIKEYTVDFNTEEVQEVQ</sequence>
<protein>
    <recommendedName>
        <fullName evidence="4">PepSY domain-containing protein</fullName>
    </recommendedName>
</protein>
<dbReference type="RefSeq" id="WP_322421591.1">
    <property type="nucleotide sequence ID" value="NZ_JAXQNN010000003.1"/>
</dbReference>
<comment type="caution">
    <text evidence="2">The sequence shown here is derived from an EMBL/GenBank/DDBJ whole genome shotgun (WGS) entry which is preliminary data.</text>
</comment>